<evidence type="ECO:0000256" key="1">
    <source>
        <dbReference type="ARBA" id="ARBA00010617"/>
    </source>
</evidence>
<evidence type="ECO:0000256" key="6">
    <source>
        <dbReference type="ARBA" id="ARBA00023033"/>
    </source>
</evidence>
<dbReference type="Pfam" id="PF11698">
    <property type="entry name" value="V-ATPase_H_C"/>
    <property type="match status" value="1"/>
</dbReference>
<reference evidence="10" key="1">
    <citation type="submission" date="2020-11" db="EMBL/GenBank/DDBJ databases">
        <authorList>
            <person name="Tran Van P."/>
        </authorList>
    </citation>
    <scope>NUCLEOTIDE SEQUENCE</scope>
</reference>
<dbReference type="PROSITE" id="PS00086">
    <property type="entry name" value="CYTOCHROME_P450"/>
    <property type="match status" value="1"/>
</dbReference>
<dbReference type="AlphaFoldDB" id="A0A7R9KZG8"/>
<comment type="similarity">
    <text evidence="1 8">Belongs to the cytochrome P450 family.</text>
</comment>
<dbReference type="PRINTS" id="PR00385">
    <property type="entry name" value="P450"/>
</dbReference>
<feature type="domain" description="ATPase V1 complex subunit H C-terminal" evidence="9">
    <location>
        <begin position="1"/>
        <end position="27"/>
    </location>
</feature>
<gene>
    <name evidence="10" type="ORF">OSB1V03_LOCUS12739</name>
</gene>
<keyword evidence="4 8" id="KW-0560">Oxidoreductase</keyword>
<dbReference type="EMBL" id="OC865410">
    <property type="protein sequence ID" value="CAD7632334.1"/>
    <property type="molecule type" value="Genomic_DNA"/>
</dbReference>
<organism evidence="10">
    <name type="scientific">Medioppia subpectinata</name>
    <dbReference type="NCBI Taxonomy" id="1979941"/>
    <lineage>
        <taxon>Eukaryota</taxon>
        <taxon>Metazoa</taxon>
        <taxon>Ecdysozoa</taxon>
        <taxon>Arthropoda</taxon>
        <taxon>Chelicerata</taxon>
        <taxon>Arachnida</taxon>
        <taxon>Acari</taxon>
        <taxon>Acariformes</taxon>
        <taxon>Sarcoptiformes</taxon>
        <taxon>Oribatida</taxon>
        <taxon>Brachypylina</taxon>
        <taxon>Oppioidea</taxon>
        <taxon>Oppiidae</taxon>
        <taxon>Medioppia</taxon>
    </lineage>
</organism>
<dbReference type="InterPro" id="IPR038497">
    <property type="entry name" value="ATPase_V1-cplx_hsu_C_sf"/>
</dbReference>
<sequence length="500" mass="57093">MQLLTHEDPNVRYEALLCVQKLMVQKWEYLGKQLEKDTGLFRGHKTHPLESLLALREKYGSVYTFFMGSDPFVFIFDIEIAKRLFNKTSFCGRQSTLIGEQICSDGGNDIIFCDYGQSWHTLRNAFKLAVRKYQSCQHMPGTVKHVVDAIVGDMVAAEAPDGHPFDPKDYIESMFYCVVMSIAFGKMFTAKDPDYRELHSITDTFFRLGDKLALIEFVPILRLPLYKYVDKFRRNTDKYKTFIASRFAAHVDTYRSDQMRDFCDALIAAKLETIDGGNEEAANYLTDQNISLALWDVFVTATDDTQFAFNWMLLLLANCPAIQCRLRAEIADRIGHRMAAAEDLDDCHYANAFIAEALRYRNSNPLGVPHRTLADTDIDGLSIPANTTVVVHQFSILNDPKYWPDGHAFRPDRFLDSEGRYIQTRPEYYVPFGVGRRKCLGDRLAINELFLVLVAFLQSTRDYDIVLATGEGTADLTPDPQQVVLFCTPKPYEIVLKSRL</sequence>
<keyword evidence="11" id="KW-1185">Reference proteome</keyword>
<accession>A0A7R9KZG8</accession>
<dbReference type="SUPFAM" id="SSF48264">
    <property type="entry name" value="Cytochrome P450"/>
    <property type="match status" value="1"/>
</dbReference>
<dbReference type="GO" id="GO:0020037">
    <property type="term" value="F:heme binding"/>
    <property type="evidence" value="ECO:0007669"/>
    <property type="project" value="InterPro"/>
</dbReference>
<evidence type="ECO:0000256" key="8">
    <source>
        <dbReference type="RuleBase" id="RU000461"/>
    </source>
</evidence>
<dbReference type="Gene3D" id="1.25.40.150">
    <property type="entry name" value="V-type ATPase, subunit H, C-terminal domain"/>
    <property type="match status" value="1"/>
</dbReference>
<dbReference type="InterPro" id="IPR016024">
    <property type="entry name" value="ARM-type_fold"/>
</dbReference>
<evidence type="ECO:0000256" key="3">
    <source>
        <dbReference type="ARBA" id="ARBA00022723"/>
    </source>
</evidence>
<keyword evidence="2 7" id="KW-0349">Heme</keyword>
<evidence type="ECO:0000313" key="10">
    <source>
        <dbReference type="EMBL" id="CAD7632334.1"/>
    </source>
</evidence>
<dbReference type="Proteomes" id="UP000759131">
    <property type="component" value="Unassembled WGS sequence"/>
</dbReference>
<name>A0A7R9KZG8_9ACAR</name>
<dbReference type="InterPro" id="IPR017972">
    <property type="entry name" value="Cyt_P450_CS"/>
</dbReference>
<comment type="cofactor">
    <cofactor evidence="7">
        <name>heme</name>
        <dbReference type="ChEBI" id="CHEBI:30413"/>
    </cofactor>
</comment>
<dbReference type="InterPro" id="IPR036396">
    <property type="entry name" value="Cyt_P450_sf"/>
</dbReference>
<dbReference type="PANTHER" id="PTHR24289">
    <property type="entry name" value="STEROID 17-ALPHA-HYDROXYLASE/17,20 LYASE"/>
    <property type="match status" value="1"/>
</dbReference>
<dbReference type="GO" id="GO:0042448">
    <property type="term" value="P:progesterone metabolic process"/>
    <property type="evidence" value="ECO:0007669"/>
    <property type="project" value="TreeGrafter"/>
</dbReference>
<dbReference type="PANTHER" id="PTHR24289:SF20">
    <property type="entry name" value="STEROID 17-ALPHA-HYDROXYLASE_17,20 LYASE"/>
    <property type="match status" value="1"/>
</dbReference>
<evidence type="ECO:0000256" key="5">
    <source>
        <dbReference type="ARBA" id="ARBA00023004"/>
    </source>
</evidence>
<evidence type="ECO:0000313" key="11">
    <source>
        <dbReference type="Proteomes" id="UP000759131"/>
    </source>
</evidence>
<keyword evidence="5 7" id="KW-0408">Iron</keyword>
<evidence type="ECO:0000256" key="7">
    <source>
        <dbReference type="PIRSR" id="PIRSR602401-1"/>
    </source>
</evidence>
<dbReference type="InterPro" id="IPR011987">
    <property type="entry name" value="ATPase_V1-cplx_hsu_C"/>
</dbReference>
<dbReference type="GO" id="GO:0005506">
    <property type="term" value="F:iron ion binding"/>
    <property type="evidence" value="ECO:0007669"/>
    <property type="project" value="InterPro"/>
</dbReference>
<dbReference type="Gene3D" id="1.10.630.10">
    <property type="entry name" value="Cytochrome P450"/>
    <property type="match status" value="1"/>
</dbReference>
<dbReference type="InterPro" id="IPR001128">
    <property type="entry name" value="Cyt_P450"/>
</dbReference>
<dbReference type="PRINTS" id="PR00463">
    <property type="entry name" value="EP450I"/>
</dbReference>
<feature type="binding site" description="axial binding residue" evidence="7">
    <location>
        <position position="439"/>
    </location>
    <ligand>
        <name>heme</name>
        <dbReference type="ChEBI" id="CHEBI:30413"/>
    </ligand>
    <ligandPart>
        <name>Fe</name>
        <dbReference type="ChEBI" id="CHEBI:18248"/>
    </ligandPart>
</feature>
<dbReference type="InterPro" id="IPR002401">
    <property type="entry name" value="Cyt_P450_E_grp-I"/>
</dbReference>
<keyword evidence="3 7" id="KW-0479">Metal-binding</keyword>
<dbReference type="SUPFAM" id="SSF48371">
    <property type="entry name" value="ARM repeat"/>
    <property type="match status" value="1"/>
</dbReference>
<dbReference type="GO" id="GO:1902600">
    <property type="term" value="P:proton transmembrane transport"/>
    <property type="evidence" value="ECO:0007669"/>
    <property type="project" value="InterPro"/>
</dbReference>
<dbReference type="GO" id="GO:0042446">
    <property type="term" value="P:hormone biosynthetic process"/>
    <property type="evidence" value="ECO:0007669"/>
    <property type="project" value="TreeGrafter"/>
</dbReference>
<evidence type="ECO:0000256" key="2">
    <source>
        <dbReference type="ARBA" id="ARBA00022617"/>
    </source>
</evidence>
<dbReference type="GO" id="GO:0004508">
    <property type="term" value="F:steroid 17-alpha-monooxygenase activity"/>
    <property type="evidence" value="ECO:0007669"/>
    <property type="project" value="TreeGrafter"/>
</dbReference>
<dbReference type="EMBL" id="CAJPIZ010010835">
    <property type="protein sequence ID" value="CAG2112764.1"/>
    <property type="molecule type" value="Genomic_DNA"/>
</dbReference>
<dbReference type="GO" id="GO:0000221">
    <property type="term" value="C:vacuolar proton-transporting V-type ATPase, V1 domain"/>
    <property type="evidence" value="ECO:0007669"/>
    <property type="project" value="InterPro"/>
</dbReference>
<dbReference type="OrthoDB" id="6476904at2759"/>
<protein>
    <recommendedName>
        <fullName evidence="9">ATPase V1 complex subunit H C-terminal domain-containing protein</fullName>
    </recommendedName>
</protein>
<evidence type="ECO:0000259" key="9">
    <source>
        <dbReference type="Pfam" id="PF11698"/>
    </source>
</evidence>
<keyword evidence="6 8" id="KW-0503">Monooxygenase</keyword>
<evidence type="ECO:0000256" key="4">
    <source>
        <dbReference type="ARBA" id="ARBA00023002"/>
    </source>
</evidence>
<dbReference type="Pfam" id="PF00067">
    <property type="entry name" value="p450"/>
    <property type="match status" value="1"/>
</dbReference>
<proteinExistence type="inferred from homology"/>